<gene>
    <name evidence="1" type="ORF">EV192_121124</name>
</gene>
<organism evidence="1 2">
    <name type="scientific">Actinocrispum wychmicini</name>
    <dbReference type="NCBI Taxonomy" id="1213861"/>
    <lineage>
        <taxon>Bacteria</taxon>
        <taxon>Bacillati</taxon>
        <taxon>Actinomycetota</taxon>
        <taxon>Actinomycetes</taxon>
        <taxon>Pseudonocardiales</taxon>
        <taxon>Pseudonocardiaceae</taxon>
        <taxon>Actinocrispum</taxon>
    </lineage>
</organism>
<dbReference type="InterPro" id="IPR016181">
    <property type="entry name" value="Acyl_CoA_acyltransferase"/>
</dbReference>
<sequence length="260" mass="27748">MLTFEVVPPTTDLLARWQAQGLEALANMTESAATPIRRLLSVGELQTMTATLQDVREYVDSVRTAVEGLRPPGTVSTILTEIRQGLETMIATGATTPPEDDDPAKELWDVGMSAVYMGRMRLVELALLAAPKYATIVRARKIIEQMQTGLQTGTLLVLRQDGVAIGAALWGDGGDDVDLRDLVASPAYIASGGKGVARPLIARIGAEALSRGGVVSLVPLDEGVRAAYKKFGFRTAGPAMILDGTKLKEFVAEYNPLTPV</sequence>
<dbReference type="AlphaFoldDB" id="A0A4V2S3Q4"/>
<name>A0A4V2S3Q4_9PSEU</name>
<evidence type="ECO:0008006" key="3">
    <source>
        <dbReference type="Google" id="ProtNLM"/>
    </source>
</evidence>
<evidence type="ECO:0000313" key="2">
    <source>
        <dbReference type="Proteomes" id="UP000295680"/>
    </source>
</evidence>
<reference evidence="1 2" key="1">
    <citation type="submission" date="2019-03" db="EMBL/GenBank/DDBJ databases">
        <title>Genomic Encyclopedia of Type Strains, Phase IV (KMG-IV): sequencing the most valuable type-strain genomes for metagenomic binning, comparative biology and taxonomic classification.</title>
        <authorList>
            <person name="Goeker M."/>
        </authorList>
    </citation>
    <scope>NUCLEOTIDE SEQUENCE [LARGE SCALE GENOMIC DNA]</scope>
    <source>
        <strain evidence="1 2">DSM 45934</strain>
    </source>
</reference>
<dbReference type="SUPFAM" id="SSF55729">
    <property type="entry name" value="Acyl-CoA N-acyltransferases (Nat)"/>
    <property type="match status" value="1"/>
</dbReference>
<dbReference type="Proteomes" id="UP000295680">
    <property type="component" value="Unassembled WGS sequence"/>
</dbReference>
<dbReference type="Gene3D" id="3.40.630.30">
    <property type="match status" value="1"/>
</dbReference>
<dbReference type="EMBL" id="SLWS01000021">
    <property type="protein sequence ID" value="TCO45360.1"/>
    <property type="molecule type" value="Genomic_DNA"/>
</dbReference>
<keyword evidence="2" id="KW-1185">Reference proteome</keyword>
<comment type="caution">
    <text evidence="1">The sequence shown here is derived from an EMBL/GenBank/DDBJ whole genome shotgun (WGS) entry which is preliminary data.</text>
</comment>
<protein>
    <recommendedName>
        <fullName evidence="3">Acetyltransferase (GNAT) family protein</fullName>
    </recommendedName>
</protein>
<proteinExistence type="predicted"/>
<evidence type="ECO:0000313" key="1">
    <source>
        <dbReference type="EMBL" id="TCO45360.1"/>
    </source>
</evidence>
<accession>A0A4V2S3Q4</accession>
<dbReference type="RefSeq" id="WP_165961039.1">
    <property type="nucleotide sequence ID" value="NZ_SLWS01000021.1"/>
</dbReference>